<keyword evidence="2" id="KW-0819">tRNA processing</keyword>
<evidence type="ECO:0000256" key="2">
    <source>
        <dbReference type="PIRNR" id="PIRNR038972"/>
    </source>
</evidence>
<dbReference type="EMBL" id="JAUKUD010000006">
    <property type="protein sequence ID" value="KAK0740760.1"/>
    <property type="molecule type" value="Genomic_DNA"/>
</dbReference>
<dbReference type="InterPro" id="IPR026274">
    <property type="entry name" value="tRNA_wybutosine_synth_prot_2"/>
</dbReference>
<dbReference type="PIRSF" id="PIRSF038972">
    <property type="entry name" value="Trm12"/>
    <property type="match status" value="1"/>
</dbReference>
<dbReference type="PANTHER" id="PTHR23245:SF25">
    <property type="entry name" value="TRNA WYBUTOSINE-SYNTHESIZING PROTEIN 2 HOMOLOG"/>
    <property type="match status" value="1"/>
</dbReference>
<feature type="region of interest" description="Disordered" evidence="3">
    <location>
        <begin position="107"/>
        <end position="136"/>
    </location>
</feature>
<keyword evidence="5" id="KW-0489">Methyltransferase</keyword>
<comment type="function">
    <text evidence="2">S-adenosyl-L-methionine-dependent transferase that acts as a component of the wybutosine biosynthesis pathway. Wybutosine is a hyper modified guanosine with a tricyclic base found at the 3'-position adjacent to the anticodon of eukaryotic phenylalanine tRNA. Catalyzes the transfer of the alpha-amino-alpha-carboxypropyl (acp) group from S-adenosyl-L-methionine to the C-7 position of 4-demethylwyosine (imG-14) to produce wybutosine-86.</text>
</comment>
<evidence type="ECO:0000256" key="3">
    <source>
        <dbReference type="SAM" id="MobiDB-lite"/>
    </source>
</evidence>
<dbReference type="InterPro" id="IPR030382">
    <property type="entry name" value="MeTrfase_TRM5/TYW2"/>
</dbReference>
<comment type="catalytic activity">
    <reaction evidence="1">
        <text>4-demethylwyosine(37) in tRNA(Phe) + S-adenosyl-L-methionine = 4-demethyl-7-[(3S)-3-amino-3-carboxypropyl]wyosine(37) in tRNA(Phe) + S-methyl-5'-thioadenosine + H(+)</text>
        <dbReference type="Rhea" id="RHEA:36355"/>
        <dbReference type="Rhea" id="RHEA-COMP:10164"/>
        <dbReference type="Rhea" id="RHEA-COMP:10378"/>
        <dbReference type="ChEBI" id="CHEBI:15378"/>
        <dbReference type="ChEBI" id="CHEBI:17509"/>
        <dbReference type="ChEBI" id="CHEBI:59789"/>
        <dbReference type="ChEBI" id="CHEBI:64315"/>
        <dbReference type="ChEBI" id="CHEBI:73550"/>
        <dbReference type="EC" id="2.5.1.114"/>
    </reaction>
</comment>
<proteinExistence type="inferred from homology"/>
<keyword evidence="2" id="KW-0963">Cytoplasm</keyword>
<reference evidence="5" key="1">
    <citation type="submission" date="2023-06" db="EMBL/GenBank/DDBJ databases">
        <title>Genome-scale phylogeny and comparative genomics of the fungal order Sordariales.</title>
        <authorList>
            <consortium name="Lawrence Berkeley National Laboratory"/>
            <person name="Hensen N."/>
            <person name="Bonometti L."/>
            <person name="Westerberg I."/>
            <person name="Brannstrom I.O."/>
            <person name="Guillou S."/>
            <person name="Cros-Aarteil S."/>
            <person name="Calhoun S."/>
            <person name="Haridas S."/>
            <person name="Kuo A."/>
            <person name="Mondo S."/>
            <person name="Pangilinan J."/>
            <person name="Riley R."/>
            <person name="LaButti K."/>
            <person name="Andreopoulos B."/>
            <person name="Lipzen A."/>
            <person name="Chen C."/>
            <person name="Yanf M."/>
            <person name="Daum C."/>
            <person name="Ng V."/>
            <person name="Clum A."/>
            <person name="Steindorff A."/>
            <person name="Ohm R."/>
            <person name="Martin F."/>
            <person name="Silar P."/>
            <person name="Natvig D."/>
            <person name="Lalanne C."/>
            <person name="Gautier V."/>
            <person name="Ament-velasquez S.L."/>
            <person name="Kruys A."/>
            <person name="Hutchinson M.I."/>
            <person name="Powell A.J."/>
            <person name="Barry K."/>
            <person name="Miller A.N."/>
            <person name="Grigoriev I.V."/>
            <person name="Debuchy R."/>
            <person name="Gladieux P."/>
            <person name="Thoren M.H."/>
            <person name="Johannesson H."/>
        </authorList>
    </citation>
    <scope>NUCLEOTIDE SEQUENCE</scope>
    <source>
        <strain evidence="5">SMH3187-1</strain>
    </source>
</reference>
<dbReference type="GO" id="GO:0005737">
    <property type="term" value="C:cytoplasm"/>
    <property type="evidence" value="ECO:0007669"/>
    <property type="project" value="UniProtKB-SubCell"/>
</dbReference>
<comment type="caution">
    <text evidence="5">The sequence shown here is derived from an EMBL/GenBank/DDBJ whole genome shotgun (WGS) entry which is preliminary data.</text>
</comment>
<dbReference type="InterPro" id="IPR029063">
    <property type="entry name" value="SAM-dependent_MTases_sf"/>
</dbReference>
<sequence length="403" mass="43727">MANPKRPPKPKKENPILAAISSWLSTFPPSLLDLILGPGTTTSSLLASSPKRWVVYEPMVLLPSGSFTSPRWATLLAHPSPDLLTPLWTSILSNISQQSRPPLTHLAINDGIPLHLPTSPEPGQDSNNPPGQKQENLLRRPTNLLPLHGSFGPATSTSPSPSPADFASALWVSTNQNGLAQTWAPRWTMFSRGNVKEKARLLAFHSAPSPSQPETRRTAAAAPLPGKLAVDLYAGIGYFVFSYARLGLRVLCWEVNAWSVEGLRRGAARNRFSVRVVTAEEEVGPDGGEQIVVFLEDNARAAGRLQALGVRRGEVVHVNCGLLPSSEGSWRTAWEAVEAGGWVHVHENVGVGDIERRRGEIQGVFGGWCRGEGEARVEHVELVKTFAPGVWHCVFDVFITRGG</sequence>
<dbReference type="GO" id="GO:0030488">
    <property type="term" value="P:tRNA methylation"/>
    <property type="evidence" value="ECO:0007669"/>
    <property type="project" value="TreeGrafter"/>
</dbReference>
<evidence type="ECO:0000259" key="4">
    <source>
        <dbReference type="PROSITE" id="PS51684"/>
    </source>
</evidence>
<comment type="subcellular location">
    <subcellularLocation>
        <location evidence="2">Cytoplasm</location>
    </subcellularLocation>
</comment>
<accession>A0AA40JZH0</accession>
<dbReference type="GO" id="GO:0008175">
    <property type="term" value="F:tRNA methyltransferase activity"/>
    <property type="evidence" value="ECO:0007669"/>
    <property type="project" value="TreeGrafter"/>
</dbReference>
<dbReference type="GO" id="GO:0031591">
    <property type="term" value="P:wybutosine biosynthetic process"/>
    <property type="evidence" value="ECO:0007669"/>
    <property type="project" value="InterPro"/>
</dbReference>
<dbReference type="GO" id="GO:0008757">
    <property type="term" value="F:S-adenosylmethionine-dependent methyltransferase activity"/>
    <property type="evidence" value="ECO:0007669"/>
    <property type="project" value="InterPro"/>
</dbReference>
<dbReference type="GO" id="GO:0102522">
    <property type="term" value="F:tRNA 4-demethylwyosine alpha-amino-alpha-carboxypropyltransferase activity"/>
    <property type="evidence" value="ECO:0007669"/>
    <property type="project" value="UniProtKB-EC"/>
</dbReference>
<keyword evidence="6" id="KW-1185">Reference proteome</keyword>
<dbReference type="Proteomes" id="UP001172155">
    <property type="component" value="Unassembled WGS sequence"/>
</dbReference>
<keyword evidence="2" id="KW-0808">Transferase</keyword>
<gene>
    <name evidence="5" type="ORF">B0T18DRAFT_432014</name>
</gene>
<name>A0AA40JZH0_9PEZI</name>
<comment type="pathway">
    <text evidence="2">tRNA modification; wybutosine-tRNA(Phe) biosynthesis.</text>
</comment>
<evidence type="ECO:0000313" key="5">
    <source>
        <dbReference type="EMBL" id="KAK0740760.1"/>
    </source>
</evidence>
<organism evidence="5 6">
    <name type="scientific">Schizothecium vesticola</name>
    <dbReference type="NCBI Taxonomy" id="314040"/>
    <lineage>
        <taxon>Eukaryota</taxon>
        <taxon>Fungi</taxon>
        <taxon>Dikarya</taxon>
        <taxon>Ascomycota</taxon>
        <taxon>Pezizomycotina</taxon>
        <taxon>Sordariomycetes</taxon>
        <taxon>Sordariomycetidae</taxon>
        <taxon>Sordariales</taxon>
        <taxon>Schizotheciaceae</taxon>
        <taxon>Schizothecium</taxon>
    </lineage>
</organism>
<dbReference type="PROSITE" id="PS51684">
    <property type="entry name" value="SAM_MT_TRM5_TYW2"/>
    <property type="match status" value="1"/>
</dbReference>
<dbReference type="PANTHER" id="PTHR23245">
    <property type="entry name" value="TRNA METHYLTRANSFERASE"/>
    <property type="match status" value="1"/>
</dbReference>
<evidence type="ECO:0000256" key="1">
    <source>
        <dbReference type="ARBA" id="ARBA00049400"/>
    </source>
</evidence>
<evidence type="ECO:0000313" key="6">
    <source>
        <dbReference type="Proteomes" id="UP001172155"/>
    </source>
</evidence>
<feature type="compositionally biased region" description="Polar residues" evidence="3">
    <location>
        <begin position="124"/>
        <end position="135"/>
    </location>
</feature>
<dbReference type="AlphaFoldDB" id="A0AA40JZH0"/>
<dbReference type="Gene3D" id="3.40.50.150">
    <property type="entry name" value="Vaccinia Virus protein VP39"/>
    <property type="match status" value="1"/>
</dbReference>
<comment type="similarity">
    <text evidence="2">Belongs to the class I-like SAM-binding methyltransferase superfamily. TRM5/TYW2 family.</text>
</comment>
<protein>
    <recommendedName>
        <fullName evidence="2">tRNA wybutosine-synthesizing protein 2</fullName>
        <shortName evidence="2">tRNA-yW-synthesizing protein 2</shortName>
    </recommendedName>
    <alternativeName>
        <fullName evidence="2">tRNA(Phe) (4-demethylwyosine(37)-C(7)) aminocarboxypropyltransferase</fullName>
    </alternativeName>
</protein>
<dbReference type="SUPFAM" id="SSF53335">
    <property type="entry name" value="S-adenosyl-L-methionine-dependent methyltransferases"/>
    <property type="match status" value="1"/>
</dbReference>
<feature type="domain" description="SAM-dependent methyltransferase TRM5/TYW2-type" evidence="4">
    <location>
        <begin position="109"/>
        <end position="401"/>
    </location>
</feature>
<keyword evidence="2" id="KW-0949">S-adenosyl-L-methionine</keyword>